<sequence length="174" mass="19389">MPSSLELREQLIGAIADVIAERGEQYQDIALQVGIDKGDVSRLANRLIEDFSAERLVNYCHLFGLKLRMRVDGRNDRSKVSGPSTRLSTKAIPETDYTEAGRLIRQLGNTIADEIETSPLKQSDFAIQKGLPRSTISTLKNRRLDRFKLDTLIDYAPRFGLQVDITASPAARSA</sequence>
<reference evidence="2 3" key="1">
    <citation type="submission" date="2016-04" db="EMBL/GenBank/DDBJ databases">
        <authorList>
            <person name="Evans L.H."/>
            <person name="Alamgir A."/>
            <person name="Owens N."/>
            <person name="Weber N.D."/>
            <person name="Virtaneva K."/>
            <person name="Barbian K."/>
            <person name="Babar A."/>
            <person name="Rosenke K."/>
        </authorList>
    </citation>
    <scope>NUCLEOTIDE SEQUENCE [LARGE SCALE GENOMIC DNA]</scope>
    <source>
        <strain evidence="2 3">IFM 0406</strain>
    </source>
</reference>
<comment type="caution">
    <text evidence="2">The sequence shown here is derived from an EMBL/GenBank/DDBJ whole genome shotgun (WGS) entry which is preliminary data.</text>
</comment>
<dbReference type="InterPro" id="IPR010982">
    <property type="entry name" value="Lambda_DNA-bd_dom_sf"/>
</dbReference>
<feature type="domain" description="HigA2-like helix-turn-helix" evidence="1">
    <location>
        <begin position="3"/>
        <end position="71"/>
    </location>
</feature>
<dbReference type="Gene3D" id="1.10.260.40">
    <property type="entry name" value="lambda repressor-like DNA-binding domains"/>
    <property type="match status" value="2"/>
</dbReference>
<keyword evidence="3" id="KW-1185">Reference proteome</keyword>
<feature type="domain" description="HigA2-like helix-turn-helix" evidence="1">
    <location>
        <begin position="106"/>
        <end position="167"/>
    </location>
</feature>
<dbReference type="GO" id="GO:0003677">
    <property type="term" value="F:DNA binding"/>
    <property type="evidence" value="ECO:0007669"/>
    <property type="project" value="InterPro"/>
</dbReference>
<dbReference type="RefSeq" id="WP_067592609.1">
    <property type="nucleotide sequence ID" value="NZ_JABMCZ010000001.1"/>
</dbReference>
<dbReference type="InterPro" id="IPR039554">
    <property type="entry name" value="HigA2-like_HTH"/>
</dbReference>
<dbReference type="Pfam" id="PF13744">
    <property type="entry name" value="HTH_37"/>
    <property type="match status" value="2"/>
</dbReference>
<evidence type="ECO:0000313" key="3">
    <source>
        <dbReference type="Proteomes" id="UP000076512"/>
    </source>
</evidence>
<accession>A0A164LBE6</accession>
<proteinExistence type="predicted"/>
<evidence type="ECO:0000259" key="1">
    <source>
        <dbReference type="Pfam" id="PF13744"/>
    </source>
</evidence>
<dbReference type="AlphaFoldDB" id="A0A164LBE6"/>
<dbReference type="SUPFAM" id="SSF47413">
    <property type="entry name" value="lambda repressor-like DNA-binding domains"/>
    <property type="match status" value="2"/>
</dbReference>
<dbReference type="EMBL" id="LWGR01000009">
    <property type="protein sequence ID" value="KZM72220.1"/>
    <property type="molecule type" value="Genomic_DNA"/>
</dbReference>
<organism evidence="2 3">
    <name type="scientific">Nocardia terpenica</name>
    <dbReference type="NCBI Taxonomy" id="455432"/>
    <lineage>
        <taxon>Bacteria</taxon>
        <taxon>Bacillati</taxon>
        <taxon>Actinomycetota</taxon>
        <taxon>Actinomycetes</taxon>
        <taxon>Mycobacteriales</taxon>
        <taxon>Nocardiaceae</taxon>
        <taxon>Nocardia</taxon>
    </lineage>
</organism>
<protein>
    <recommendedName>
        <fullName evidence="1">HigA2-like helix-turn-helix domain-containing protein</fullName>
    </recommendedName>
</protein>
<evidence type="ECO:0000313" key="2">
    <source>
        <dbReference type="EMBL" id="KZM72220.1"/>
    </source>
</evidence>
<dbReference type="Proteomes" id="UP000076512">
    <property type="component" value="Unassembled WGS sequence"/>
</dbReference>
<name>A0A164LBE6_9NOCA</name>
<gene>
    <name evidence="2" type="ORF">AWN90_36705</name>
</gene>
<dbReference type="STRING" id="455432.AWN90_36705"/>